<proteinExistence type="predicted"/>
<keyword evidence="2" id="KW-1185">Reference proteome</keyword>
<dbReference type="EMBL" id="SOYY01000009">
    <property type="protein sequence ID" value="KAA0716694.1"/>
    <property type="molecule type" value="Genomic_DNA"/>
</dbReference>
<accession>A0A5A9P2I0</accession>
<gene>
    <name evidence="1" type="ORF">E1301_Tti008899</name>
</gene>
<dbReference type="AlphaFoldDB" id="A0A5A9P2I0"/>
<evidence type="ECO:0000313" key="1">
    <source>
        <dbReference type="EMBL" id="KAA0716694.1"/>
    </source>
</evidence>
<reference evidence="1 2" key="1">
    <citation type="journal article" date="2019" name="Mol. Ecol. Resour.">
        <title>Chromosome-level genome assembly of Triplophysa tibetana, a fish adapted to the harsh high-altitude environment of the Tibetan Plateau.</title>
        <authorList>
            <person name="Yang X."/>
            <person name="Liu H."/>
            <person name="Ma Z."/>
            <person name="Zou Y."/>
            <person name="Zou M."/>
            <person name="Mao Y."/>
            <person name="Li X."/>
            <person name="Wang H."/>
            <person name="Chen T."/>
            <person name="Wang W."/>
            <person name="Yang R."/>
        </authorList>
    </citation>
    <scope>NUCLEOTIDE SEQUENCE [LARGE SCALE GENOMIC DNA]</scope>
    <source>
        <strain evidence="1">TTIB1903HZAU</strain>
        <tissue evidence="1">Muscle</tissue>
    </source>
</reference>
<protein>
    <submittedName>
        <fullName evidence="1">Uncharacterized protein</fullName>
    </submittedName>
</protein>
<dbReference type="Proteomes" id="UP000324632">
    <property type="component" value="Chromosome 9"/>
</dbReference>
<comment type="caution">
    <text evidence="1">The sequence shown here is derived from an EMBL/GenBank/DDBJ whole genome shotgun (WGS) entry which is preliminary data.</text>
</comment>
<sequence>MGTADAPDRGSHMISVMWRSDLGPTVRPKHYQGNHMAALRLVDTGSHRQCRSLIRFVLRDLSSFTHSFLQSICGAADLSIIRAGTANPTEKMLNKLLKKQYQGVIRSKRFLHKQ</sequence>
<evidence type="ECO:0000313" key="2">
    <source>
        <dbReference type="Proteomes" id="UP000324632"/>
    </source>
</evidence>
<name>A0A5A9P2I0_9TELE</name>
<organism evidence="1 2">
    <name type="scientific">Triplophysa tibetana</name>
    <dbReference type="NCBI Taxonomy" id="1572043"/>
    <lineage>
        <taxon>Eukaryota</taxon>
        <taxon>Metazoa</taxon>
        <taxon>Chordata</taxon>
        <taxon>Craniata</taxon>
        <taxon>Vertebrata</taxon>
        <taxon>Euteleostomi</taxon>
        <taxon>Actinopterygii</taxon>
        <taxon>Neopterygii</taxon>
        <taxon>Teleostei</taxon>
        <taxon>Ostariophysi</taxon>
        <taxon>Cypriniformes</taxon>
        <taxon>Nemacheilidae</taxon>
        <taxon>Triplophysa</taxon>
    </lineage>
</organism>